<evidence type="ECO:0000256" key="6">
    <source>
        <dbReference type="SAM" id="Phobius"/>
    </source>
</evidence>
<dbReference type="Gene3D" id="2.80.10.50">
    <property type="match status" value="1"/>
</dbReference>
<name>A0ABR1GZK2_9HYPO</name>
<feature type="region of interest" description="Disordered" evidence="5">
    <location>
        <begin position="174"/>
        <end position="221"/>
    </location>
</feature>
<feature type="compositionally biased region" description="Low complexity" evidence="5">
    <location>
        <begin position="174"/>
        <end position="191"/>
    </location>
</feature>
<feature type="compositionally biased region" description="Polar residues" evidence="5">
    <location>
        <begin position="305"/>
        <end position="336"/>
    </location>
</feature>
<dbReference type="Proteomes" id="UP001498476">
    <property type="component" value="Unassembled WGS sequence"/>
</dbReference>
<evidence type="ECO:0000256" key="4">
    <source>
        <dbReference type="ARBA" id="ARBA00023136"/>
    </source>
</evidence>
<evidence type="ECO:0000256" key="1">
    <source>
        <dbReference type="ARBA" id="ARBA00004167"/>
    </source>
</evidence>
<feature type="region of interest" description="Disordered" evidence="5">
    <location>
        <begin position="258"/>
        <end position="343"/>
    </location>
</feature>
<dbReference type="CDD" id="cd00161">
    <property type="entry name" value="beta-trefoil_Ricin-like"/>
    <property type="match status" value="1"/>
</dbReference>
<proteinExistence type="predicted"/>
<evidence type="ECO:0000256" key="3">
    <source>
        <dbReference type="ARBA" id="ARBA00022989"/>
    </source>
</evidence>
<sequence>MADLDAVTLDSNVWYRITEARVDTYDTKSFKSNLQIEDTGNLGVWGSVEQFWQFQAVEDGPDGRYAVRCSKTGVFKQLAVCYNNDEIDDSKTQPCMAKSDGTKAQMWDVADWGNQTYRFINVHNGSDYVMDTHPGNPPFMASDLRTNIPMPGRHWLMTSAKDVDDGAFSTVFTKTPSATEATTTTGSSSSEPTDDAEGASTSSGASASASETSSSSSGGLSAGAAAGIGVGVGLAVIGLGLGLLFFWWRRRRHRRNAVPTEMPSDDPLPPLPPASAPYTEWNHPAPPQEMSTDREVRSELDSTPMWASTVGTGSPETMKTTTVGSGSPLQNHTNPADNHGVPH</sequence>
<keyword evidence="3 6" id="KW-1133">Transmembrane helix</keyword>
<feature type="compositionally biased region" description="Basic and acidic residues" evidence="5">
    <location>
        <begin position="291"/>
        <end position="300"/>
    </location>
</feature>
<dbReference type="SUPFAM" id="SSF50370">
    <property type="entry name" value="Ricin B-like lectins"/>
    <property type="match status" value="1"/>
</dbReference>
<gene>
    <name evidence="7" type="ORF">QQX98_007315</name>
</gene>
<feature type="compositionally biased region" description="Pro residues" evidence="5">
    <location>
        <begin position="266"/>
        <end position="275"/>
    </location>
</feature>
<keyword evidence="4 6" id="KW-0472">Membrane</keyword>
<comment type="subcellular location">
    <subcellularLocation>
        <location evidence="1">Membrane</location>
        <topology evidence="1">Single-pass membrane protein</topology>
    </subcellularLocation>
</comment>
<evidence type="ECO:0000313" key="8">
    <source>
        <dbReference type="Proteomes" id="UP001498476"/>
    </source>
</evidence>
<reference evidence="7 8" key="1">
    <citation type="journal article" date="2025" name="Microbiol. Resour. Announc.">
        <title>Draft genome sequences for Neonectria magnoliae and Neonectria punicea, canker pathogens of Liriodendron tulipifera and Acer saccharum in West Virginia.</title>
        <authorList>
            <person name="Petronek H.M."/>
            <person name="Kasson M.T."/>
            <person name="Metheny A.M."/>
            <person name="Stauder C.M."/>
            <person name="Lovett B."/>
            <person name="Lynch S.C."/>
            <person name="Garnas J.R."/>
            <person name="Kasson L.R."/>
            <person name="Stajich J.E."/>
        </authorList>
    </citation>
    <scope>NUCLEOTIDE SEQUENCE [LARGE SCALE GENOMIC DNA]</scope>
    <source>
        <strain evidence="7 8">NRRL 64653</strain>
    </source>
</reference>
<protein>
    <recommendedName>
        <fullName evidence="9">Ricin B lectin domain-containing protein</fullName>
    </recommendedName>
</protein>
<comment type="caution">
    <text evidence="7">The sequence shown here is derived from an EMBL/GenBank/DDBJ whole genome shotgun (WGS) entry which is preliminary data.</text>
</comment>
<dbReference type="PROSITE" id="PS50231">
    <property type="entry name" value="RICIN_B_LECTIN"/>
    <property type="match status" value="1"/>
</dbReference>
<organism evidence="7 8">
    <name type="scientific">Neonectria punicea</name>
    <dbReference type="NCBI Taxonomy" id="979145"/>
    <lineage>
        <taxon>Eukaryota</taxon>
        <taxon>Fungi</taxon>
        <taxon>Dikarya</taxon>
        <taxon>Ascomycota</taxon>
        <taxon>Pezizomycotina</taxon>
        <taxon>Sordariomycetes</taxon>
        <taxon>Hypocreomycetidae</taxon>
        <taxon>Hypocreales</taxon>
        <taxon>Nectriaceae</taxon>
        <taxon>Neonectria</taxon>
    </lineage>
</organism>
<feature type="transmembrane region" description="Helical" evidence="6">
    <location>
        <begin position="224"/>
        <end position="248"/>
    </location>
</feature>
<keyword evidence="8" id="KW-1185">Reference proteome</keyword>
<dbReference type="EMBL" id="JAZAVJ010000118">
    <property type="protein sequence ID" value="KAK7413821.1"/>
    <property type="molecule type" value="Genomic_DNA"/>
</dbReference>
<accession>A0ABR1GZK2</accession>
<evidence type="ECO:0000256" key="2">
    <source>
        <dbReference type="ARBA" id="ARBA00022692"/>
    </source>
</evidence>
<dbReference type="PANTHER" id="PTHR15549">
    <property type="entry name" value="PAIRED IMMUNOGLOBULIN-LIKE TYPE 2 RECEPTOR"/>
    <property type="match status" value="1"/>
</dbReference>
<evidence type="ECO:0008006" key="9">
    <source>
        <dbReference type="Google" id="ProtNLM"/>
    </source>
</evidence>
<dbReference type="InterPro" id="IPR035992">
    <property type="entry name" value="Ricin_B-like_lectins"/>
</dbReference>
<evidence type="ECO:0000256" key="5">
    <source>
        <dbReference type="SAM" id="MobiDB-lite"/>
    </source>
</evidence>
<keyword evidence="2 6" id="KW-0812">Transmembrane</keyword>
<feature type="compositionally biased region" description="Low complexity" evidence="5">
    <location>
        <begin position="198"/>
        <end position="221"/>
    </location>
</feature>
<evidence type="ECO:0000313" key="7">
    <source>
        <dbReference type="EMBL" id="KAK7413821.1"/>
    </source>
</evidence>
<dbReference type="InterPro" id="IPR051694">
    <property type="entry name" value="Immunoregulatory_rcpt-like"/>
</dbReference>